<evidence type="ECO:0000259" key="3">
    <source>
        <dbReference type="PROSITE" id="PS50011"/>
    </source>
</evidence>
<organism evidence="4 5">
    <name type="scientific">Nocardia huaxiensis</name>
    <dbReference type="NCBI Taxonomy" id="2755382"/>
    <lineage>
        <taxon>Bacteria</taxon>
        <taxon>Bacillati</taxon>
        <taxon>Actinomycetota</taxon>
        <taxon>Actinomycetes</taxon>
        <taxon>Mycobacteriales</taxon>
        <taxon>Nocardiaceae</taxon>
        <taxon>Nocardia</taxon>
    </lineage>
</organism>
<dbReference type="Gene3D" id="1.10.510.10">
    <property type="entry name" value="Transferase(Phosphotransferase) domain 1"/>
    <property type="match status" value="1"/>
</dbReference>
<keyword evidence="5" id="KW-1185">Reference proteome</keyword>
<keyword evidence="2" id="KW-0812">Transmembrane</keyword>
<evidence type="ECO:0000256" key="2">
    <source>
        <dbReference type="SAM" id="Phobius"/>
    </source>
</evidence>
<evidence type="ECO:0000313" key="4">
    <source>
        <dbReference type="EMBL" id="QLY30413.1"/>
    </source>
</evidence>
<evidence type="ECO:0000256" key="1">
    <source>
        <dbReference type="SAM" id="MobiDB-lite"/>
    </source>
</evidence>
<dbReference type="Proteomes" id="UP000515512">
    <property type="component" value="Chromosome"/>
</dbReference>
<dbReference type="KEGG" id="nhu:H0264_35720"/>
<dbReference type="Gene3D" id="3.30.200.20">
    <property type="entry name" value="Phosphorylase Kinase, domain 1"/>
    <property type="match status" value="1"/>
</dbReference>
<name>A0A7D6VAH7_9NOCA</name>
<feature type="region of interest" description="Disordered" evidence="1">
    <location>
        <begin position="499"/>
        <end position="572"/>
    </location>
</feature>
<feature type="compositionally biased region" description="Low complexity" evidence="1">
    <location>
        <begin position="458"/>
        <end position="487"/>
    </location>
</feature>
<feature type="compositionally biased region" description="Polar residues" evidence="1">
    <location>
        <begin position="512"/>
        <end position="521"/>
    </location>
</feature>
<feature type="compositionally biased region" description="Low complexity" evidence="1">
    <location>
        <begin position="556"/>
        <end position="569"/>
    </location>
</feature>
<dbReference type="GO" id="GO:0004672">
    <property type="term" value="F:protein kinase activity"/>
    <property type="evidence" value="ECO:0007669"/>
    <property type="project" value="InterPro"/>
</dbReference>
<dbReference type="InterPro" id="IPR000719">
    <property type="entry name" value="Prot_kinase_dom"/>
</dbReference>
<proteinExistence type="predicted"/>
<evidence type="ECO:0000313" key="5">
    <source>
        <dbReference type="Proteomes" id="UP000515512"/>
    </source>
</evidence>
<feature type="compositionally biased region" description="Polar residues" evidence="1">
    <location>
        <begin position="530"/>
        <end position="544"/>
    </location>
</feature>
<dbReference type="GO" id="GO:0005524">
    <property type="term" value="F:ATP binding"/>
    <property type="evidence" value="ECO:0007669"/>
    <property type="project" value="InterPro"/>
</dbReference>
<accession>A0A7D6VAH7</accession>
<feature type="region of interest" description="Disordered" evidence="1">
    <location>
        <begin position="442"/>
        <end position="487"/>
    </location>
</feature>
<dbReference type="AlphaFoldDB" id="A0A7D6VAH7"/>
<dbReference type="InterPro" id="IPR011009">
    <property type="entry name" value="Kinase-like_dom_sf"/>
</dbReference>
<feature type="compositionally biased region" description="Pro residues" evidence="1">
    <location>
        <begin position="545"/>
        <end position="555"/>
    </location>
</feature>
<feature type="domain" description="Protein kinase" evidence="3">
    <location>
        <begin position="35"/>
        <end position="322"/>
    </location>
</feature>
<dbReference type="RefSeq" id="WP_181581611.1">
    <property type="nucleotide sequence ID" value="NZ_CP059399.1"/>
</dbReference>
<sequence length="727" mass="78241">MSLPSLLDYQQAVLHPNYAFPRDPDLRVGTAVLTPLKIAAVASGGFAATFQIDSAAGGRSYAVRCFHKLGADDNLAVRYEHIARFVAGHRELEFLIDVRYDPTGIVVGGGTYPTVRMPWVVGDPLGDWVDDHFDEPDAIDEVRRNIQSAVRRLRAAGAAHGDLQHGNIMVSADHRITLIDYDGMYLADLAPFGAAERGHPNYQHPARDDNTFDAELDAFSAAVIDLSLQAIAHNDDLWDRFGGTGQNLIFTAKDFADPDKSEVFNELLKGPLAAQAQSLKNASLTGYEHVPQALRGKPTPPRIATVTARSAFDVLLASHAAAIRKRQGDQITVVGTITAARIRKDWRGNPMAFLNFGDFTKGDFTIVAFGPVASELQRRFGGRDLGALQGARVALTELVTLYENNYRTSNLTPQMVLSRANQLRILDSDAYAALIAVAGRTASPRTGTQPTTPPPRPSSTATATATTSGAPRSTQHASAPGSPAAAGDLLNMMQSRFPASAKAPSLPKRNEPSPQSPSSPTLRPRPAATQRETAQPTWQQSTRSPYPPPVTPYNPPTTAHYPARPAQPQGRRRGCGSIIAILALIAVLILLVLLTSWGQRKSNQPPPSPETVRFRSPSSNLSCIATLGVPASIRCDANNVQYQPPPPPPGCDPIAFGRSILLTAGQEAVFICPSDSIVDPTIAAFEYGTSMTIGPFACESDTYAGITCRDIATGRGFRIERDSYELF</sequence>
<feature type="transmembrane region" description="Helical" evidence="2">
    <location>
        <begin position="578"/>
        <end position="597"/>
    </location>
</feature>
<protein>
    <recommendedName>
        <fullName evidence="3">Protein kinase domain-containing protein</fullName>
    </recommendedName>
</protein>
<gene>
    <name evidence="4" type="ORF">H0264_35720</name>
</gene>
<dbReference type="SUPFAM" id="SSF56112">
    <property type="entry name" value="Protein kinase-like (PK-like)"/>
    <property type="match status" value="1"/>
</dbReference>
<reference evidence="4 5" key="1">
    <citation type="submission" date="2020-07" db="EMBL/GenBank/DDBJ databases">
        <authorList>
            <person name="Zhuang K."/>
            <person name="Ran Y."/>
        </authorList>
    </citation>
    <scope>NUCLEOTIDE SEQUENCE [LARGE SCALE GENOMIC DNA]</scope>
    <source>
        <strain evidence="4 5">WCH-YHL-001</strain>
    </source>
</reference>
<dbReference type="PROSITE" id="PS50011">
    <property type="entry name" value="PROTEIN_KINASE_DOM"/>
    <property type="match status" value="1"/>
</dbReference>
<dbReference type="EMBL" id="CP059399">
    <property type="protein sequence ID" value="QLY30413.1"/>
    <property type="molecule type" value="Genomic_DNA"/>
</dbReference>
<keyword evidence="2" id="KW-0472">Membrane</keyword>
<keyword evidence="2" id="KW-1133">Transmembrane helix</keyword>